<evidence type="ECO:0000256" key="2">
    <source>
        <dbReference type="ARBA" id="ARBA00012360"/>
    </source>
</evidence>
<dbReference type="GO" id="GO:0020037">
    <property type="term" value="F:heme binding"/>
    <property type="evidence" value="ECO:0000318"/>
    <property type="project" value="GO_Central"/>
</dbReference>
<dbReference type="GO" id="GO:0046872">
    <property type="term" value="F:metal ion binding"/>
    <property type="evidence" value="ECO:0007669"/>
    <property type="project" value="UniProtKB-KW"/>
</dbReference>
<dbReference type="GO" id="GO:0045766">
    <property type="term" value="P:positive regulation of angiogenesis"/>
    <property type="evidence" value="ECO:0007669"/>
    <property type="project" value="Ensembl"/>
</dbReference>
<dbReference type="AlphaFoldDB" id="F7AF62"/>
<comment type="subcellular location">
    <subcellularLocation>
        <location evidence="9">Endoplasmic reticulum membrane</location>
        <topology evidence="9">Single-pass type IV membrane protein</topology>
        <orientation evidence="9">Cytoplasmic side</orientation>
    </subcellularLocation>
</comment>
<evidence type="ECO:0000256" key="1">
    <source>
        <dbReference type="ARBA" id="ARBA00006134"/>
    </source>
</evidence>
<dbReference type="GO" id="GO:0048662">
    <property type="term" value="P:negative regulation of smooth muscle cell proliferation"/>
    <property type="evidence" value="ECO:0007669"/>
    <property type="project" value="Ensembl"/>
</dbReference>
<dbReference type="GO" id="GO:0006979">
    <property type="term" value="P:response to oxidative stress"/>
    <property type="evidence" value="ECO:0000318"/>
    <property type="project" value="GO_Central"/>
</dbReference>
<dbReference type="GO" id="GO:1900016">
    <property type="term" value="P:negative regulation of cytokine production involved in inflammatory response"/>
    <property type="evidence" value="ECO:0007669"/>
    <property type="project" value="Ensembl"/>
</dbReference>
<comment type="similarity">
    <text evidence="1">Belongs to the heme oxygenase family.</text>
</comment>
<dbReference type="GO" id="GO:0042167">
    <property type="term" value="P:heme catabolic process"/>
    <property type="evidence" value="ECO:0000318"/>
    <property type="project" value="GO_Central"/>
</dbReference>
<dbReference type="SUPFAM" id="SSF48613">
    <property type="entry name" value="Heme oxygenase-like"/>
    <property type="match status" value="1"/>
</dbReference>
<dbReference type="GO" id="GO:0042803">
    <property type="term" value="F:protein homodimerization activity"/>
    <property type="evidence" value="ECO:0007669"/>
    <property type="project" value="Ensembl"/>
</dbReference>
<dbReference type="GO" id="GO:0016242">
    <property type="term" value="P:negative regulation of macroautophagy"/>
    <property type="evidence" value="ECO:0007669"/>
    <property type="project" value="Ensembl"/>
</dbReference>
<evidence type="ECO:0000256" key="9">
    <source>
        <dbReference type="ARBA" id="ARBA00037869"/>
    </source>
</evidence>
<comment type="subunit">
    <text evidence="11">Homodimer and higher order homooligomer. Oligomerization is crucial for its stability and function in the endoplasmic reticulum. Interacts with FLVCR2; this interaction is potentiated in the presence of heme.</text>
</comment>
<evidence type="ECO:0000256" key="5">
    <source>
        <dbReference type="ARBA" id="ARBA00022824"/>
    </source>
</evidence>
<keyword evidence="3" id="KW-0349">Heme</keyword>
<dbReference type="GO" id="GO:0034605">
    <property type="term" value="P:cellular response to heat"/>
    <property type="evidence" value="ECO:0007669"/>
    <property type="project" value="Ensembl"/>
</dbReference>
<reference evidence="15" key="3">
    <citation type="submission" date="2025-09" db="UniProtKB">
        <authorList>
            <consortium name="Ensembl"/>
        </authorList>
    </citation>
    <scope>IDENTIFICATION</scope>
    <source>
        <strain evidence="15">Glennie</strain>
    </source>
</reference>
<comment type="function">
    <text evidence="8">Catalyzes the oxidative cleavage of heme at the alpha-methene bridge carbon, released as carbon monoxide (CO), to generate biliverdin IXalpha, while releasing the central heme iron chelate as ferrous iron.</text>
</comment>
<keyword evidence="5" id="KW-0256">Endoplasmic reticulum</keyword>
<reference evidence="15 16" key="1">
    <citation type="journal article" date="2008" name="Nature">
        <title>Genome analysis of the platypus reveals unique signatures of evolution.</title>
        <authorList>
            <person name="Warren W.C."/>
            <person name="Hillier L.W."/>
            <person name="Marshall Graves J.A."/>
            <person name="Birney E."/>
            <person name="Ponting C.P."/>
            <person name="Grutzner F."/>
            <person name="Belov K."/>
            <person name="Miller W."/>
            <person name="Clarke L."/>
            <person name="Chinwalla A.T."/>
            <person name="Yang S.P."/>
            <person name="Heger A."/>
            <person name="Locke D.P."/>
            <person name="Miethke P."/>
            <person name="Waters P.D."/>
            <person name="Veyrunes F."/>
            <person name="Fulton L."/>
            <person name="Fulton B."/>
            <person name="Graves T."/>
            <person name="Wallis J."/>
            <person name="Puente X.S."/>
            <person name="Lopez-Otin C."/>
            <person name="Ordonez G.R."/>
            <person name="Eichler E.E."/>
            <person name="Chen L."/>
            <person name="Cheng Z."/>
            <person name="Deakin J.E."/>
            <person name="Alsop A."/>
            <person name="Thompson K."/>
            <person name="Kirby P."/>
            <person name="Papenfuss A.T."/>
            <person name="Wakefield M.J."/>
            <person name="Olender T."/>
            <person name="Lancet D."/>
            <person name="Huttley G.A."/>
            <person name="Smit A.F."/>
            <person name="Pask A."/>
            <person name="Temple-Smith P."/>
            <person name="Batzer M.A."/>
            <person name="Walker J.A."/>
            <person name="Konkel M.K."/>
            <person name="Harris R.S."/>
            <person name="Whittington C.M."/>
            <person name="Wong E.S."/>
            <person name="Gemmell N.J."/>
            <person name="Buschiazzo E."/>
            <person name="Vargas Jentzsch I.M."/>
            <person name="Merkel A."/>
            <person name="Schmitz J."/>
            <person name="Zemann A."/>
            <person name="Churakov G."/>
            <person name="Kriegs J.O."/>
            <person name="Brosius J."/>
            <person name="Murchison E.P."/>
            <person name="Sachidanandam R."/>
            <person name="Smith C."/>
            <person name="Hannon G.J."/>
            <person name="Tsend-Ayush E."/>
            <person name="McMillan D."/>
            <person name="Attenborough R."/>
            <person name="Rens W."/>
            <person name="Ferguson-Smith M."/>
            <person name="Lefevre C.M."/>
            <person name="Sharp J.A."/>
            <person name="Nicholas K.R."/>
            <person name="Ray D.A."/>
            <person name="Kube M."/>
            <person name="Reinhardt R."/>
            <person name="Pringle T.H."/>
            <person name="Taylor J."/>
            <person name="Jones R.C."/>
            <person name="Nixon B."/>
            <person name="Dacheux J.L."/>
            <person name="Niwa H."/>
            <person name="Sekita Y."/>
            <person name="Huang X."/>
            <person name="Stark A."/>
            <person name="Kheradpour P."/>
            <person name="Kellis M."/>
            <person name="Flicek P."/>
            <person name="Chen Y."/>
            <person name="Webber C."/>
            <person name="Hardison R."/>
            <person name="Nelson J."/>
            <person name="Hallsworth-Pepin K."/>
            <person name="Delehaunty K."/>
            <person name="Markovic C."/>
            <person name="Minx P."/>
            <person name="Feng Y."/>
            <person name="Kremitzki C."/>
            <person name="Mitreva M."/>
            <person name="Glasscock J."/>
            <person name="Wylie T."/>
            <person name="Wohldmann P."/>
            <person name="Thiru P."/>
            <person name="Nhan M.N."/>
            <person name="Pohl C.S."/>
            <person name="Smith S.M."/>
            <person name="Hou S."/>
            <person name="Nefedov M."/>
            <person name="de Jong P.J."/>
            <person name="Renfree M.B."/>
            <person name="Mardis E.R."/>
            <person name="Wilson R.K."/>
        </authorList>
    </citation>
    <scope>NUCLEOTIDE SEQUENCE [LARGE SCALE GENOMIC DNA]</scope>
    <source>
        <strain evidence="15 16">Glennie</strain>
    </source>
</reference>
<dbReference type="Ensembl" id="ENSOANT00000017226.3">
    <property type="protein sequence ID" value="ENSOANP00000017223.3"/>
    <property type="gene ID" value="ENSOANG00000010871.3"/>
</dbReference>
<protein>
    <recommendedName>
        <fullName evidence="10">Heme oxygenase 1</fullName>
        <ecNumber evidence="2">1.14.14.18</ecNumber>
    </recommendedName>
</protein>
<evidence type="ECO:0000256" key="8">
    <source>
        <dbReference type="ARBA" id="ARBA00037361"/>
    </source>
</evidence>
<dbReference type="PANTHER" id="PTHR10720">
    <property type="entry name" value="HEME OXYGENASE"/>
    <property type="match status" value="1"/>
</dbReference>
<dbReference type="GO" id="GO:1903589">
    <property type="term" value="P:positive regulation of blood vessel endothelial cell proliferation involved in sprouting angiogenesis"/>
    <property type="evidence" value="ECO:0007669"/>
    <property type="project" value="Ensembl"/>
</dbReference>
<dbReference type="eggNOG" id="KOG4480">
    <property type="taxonomic scope" value="Eukaryota"/>
</dbReference>
<dbReference type="Pfam" id="PF01126">
    <property type="entry name" value="Heme_oxygenase"/>
    <property type="match status" value="1"/>
</dbReference>
<keyword evidence="4" id="KW-0479">Metal-binding</keyword>
<dbReference type="InterPro" id="IPR016053">
    <property type="entry name" value="Haem_Oase-like"/>
</dbReference>
<dbReference type="GO" id="GO:0060586">
    <property type="term" value="P:multicellular organismal-level iron ion homeostasis"/>
    <property type="evidence" value="ECO:0007669"/>
    <property type="project" value="Ensembl"/>
</dbReference>
<dbReference type="OMA" id="TEQLWFV"/>
<dbReference type="InParanoid" id="F7AF62"/>
<dbReference type="GO" id="GO:0071243">
    <property type="term" value="P:cellular response to arsenic-containing substance"/>
    <property type="evidence" value="ECO:0007669"/>
    <property type="project" value="Ensembl"/>
</dbReference>
<dbReference type="GO" id="GO:0016239">
    <property type="term" value="P:positive regulation of macroautophagy"/>
    <property type="evidence" value="ECO:0007669"/>
    <property type="project" value="Ensembl"/>
</dbReference>
<dbReference type="InterPro" id="IPR002051">
    <property type="entry name" value="Haem_Oase"/>
</dbReference>
<dbReference type="Gene3D" id="1.20.910.10">
    <property type="entry name" value="Heme oxygenase-like"/>
    <property type="match status" value="1"/>
</dbReference>
<reference evidence="15" key="2">
    <citation type="submission" date="2025-08" db="UniProtKB">
        <authorList>
            <consortium name="Ensembl"/>
        </authorList>
    </citation>
    <scope>IDENTIFICATION</scope>
    <source>
        <strain evidence="15">Glennie</strain>
    </source>
</reference>
<dbReference type="GO" id="GO:0035094">
    <property type="term" value="P:response to nicotine"/>
    <property type="evidence" value="ECO:0007669"/>
    <property type="project" value="Ensembl"/>
</dbReference>
<dbReference type="GO" id="GO:1904019">
    <property type="term" value="P:epithelial cell apoptotic process"/>
    <property type="evidence" value="ECO:0007669"/>
    <property type="project" value="Ensembl"/>
</dbReference>
<dbReference type="GO" id="GO:0002246">
    <property type="term" value="P:wound healing involved in inflammatory response"/>
    <property type="evidence" value="ECO:0007669"/>
    <property type="project" value="Ensembl"/>
</dbReference>
<dbReference type="GO" id="GO:0005634">
    <property type="term" value="C:nucleus"/>
    <property type="evidence" value="ECO:0007669"/>
    <property type="project" value="Ensembl"/>
</dbReference>
<dbReference type="GeneTree" id="ENSGT00390000017673"/>
<dbReference type="PANTHER" id="PTHR10720:SF1">
    <property type="entry name" value="HEME OXYGENASE 1"/>
    <property type="match status" value="1"/>
</dbReference>
<comment type="catalytic activity">
    <reaction evidence="12">
        <text>heme b + 3 reduced [NADPH--hemoprotein reductase] + 3 O2 = biliverdin IXalpha + CO + Fe(2+) + 3 oxidized [NADPH--hemoprotein reductase] + 3 H2O + H(+)</text>
        <dbReference type="Rhea" id="RHEA:21764"/>
        <dbReference type="Rhea" id="RHEA-COMP:11964"/>
        <dbReference type="Rhea" id="RHEA-COMP:11965"/>
        <dbReference type="ChEBI" id="CHEBI:15377"/>
        <dbReference type="ChEBI" id="CHEBI:15378"/>
        <dbReference type="ChEBI" id="CHEBI:15379"/>
        <dbReference type="ChEBI" id="CHEBI:17245"/>
        <dbReference type="ChEBI" id="CHEBI:29033"/>
        <dbReference type="ChEBI" id="CHEBI:57618"/>
        <dbReference type="ChEBI" id="CHEBI:57991"/>
        <dbReference type="ChEBI" id="CHEBI:58210"/>
        <dbReference type="ChEBI" id="CHEBI:60344"/>
        <dbReference type="EC" id="1.14.14.18"/>
    </reaction>
    <physiologicalReaction direction="left-to-right" evidence="12">
        <dbReference type="Rhea" id="RHEA:21765"/>
    </physiologicalReaction>
</comment>
<dbReference type="HOGENOM" id="CLU_057050_0_1_1"/>
<evidence type="ECO:0000256" key="6">
    <source>
        <dbReference type="ARBA" id="ARBA00023002"/>
    </source>
</evidence>
<evidence type="ECO:0000256" key="7">
    <source>
        <dbReference type="ARBA" id="ARBA00023004"/>
    </source>
</evidence>
<keyword evidence="14" id="KW-1133">Transmembrane helix</keyword>
<dbReference type="GO" id="GO:0071276">
    <property type="term" value="P:cellular response to cadmium ion"/>
    <property type="evidence" value="ECO:0007669"/>
    <property type="project" value="Ensembl"/>
</dbReference>
<dbReference type="GO" id="GO:0005198">
    <property type="term" value="F:structural molecule activity"/>
    <property type="evidence" value="ECO:0007669"/>
    <property type="project" value="Ensembl"/>
</dbReference>
<dbReference type="FunFam" id="1.20.910.10:FF:000001">
    <property type="entry name" value="Heme oxygenase 1"/>
    <property type="match status" value="1"/>
</dbReference>
<dbReference type="GO" id="GO:1904037">
    <property type="term" value="P:positive regulation of epithelial cell apoptotic process"/>
    <property type="evidence" value="ECO:0007669"/>
    <property type="project" value="Ensembl"/>
</dbReference>
<dbReference type="GO" id="GO:0072719">
    <property type="term" value="P:cellular response to cisplatin"/>
    <property type="evidence" value="ECO:0007669"/>
    <property type="project" value="Ensembl"/>
</dbReference>
<dbReference type="FunCoup" id="F7AF62">
    <property type="interactions" value="670"/>
</dbReference>
<proteinExistence type="inferred from homology"/>
<dbReference type="Bgee" id="ENSOANG00000010871">
    <property type="expression patterns" value="Expressed in adult mammalian kidney and 8 other cell types or tissues"/>
</dbReference>
<evidence type="ECO:0000256" key="12">
    <source>
        <dbReference type="ARBA" id="ARBA00047547"/>
    </source>
</evidence>
<evidence type="ECO:0000256" key="14">
    <source>
        <dbReference type="SAM" id="Phobius"/>
    </source>
</evidence>
<dbReference type="GO" id="GO:0048661">
    <property type="term" value="P:positive regulation of smooth muscle cell proliferation"/>
    <property type="evidence" value="ECO:0007669"/>
    <property type="project" value="Ensembl"/>
</dbReference>
<keyword evidence="7" id="KW-0408">Iron</keyword>
<evidence type="ECO:0000256" key="4">
    <source>
        <dbReference type="ARBA" id="ARBA00022723"/>
    </source>
</evidence>
<evidence type="ECO:0000256" key="11">
    <source>
        <dbReference type="ARBA" id="ARBA00046441"/>
    </source>
</evidence>
<dbReference type="GO" id="GO:0110076">
    <property type="term" value="P:negative regulation of ferroptosis"/>
    <property type="evidence" value="ECO:0007669"/>
    <property type="project" value="Ensembl"/>
</dbReference>
<dbReference type="EC" id="1.14.14.18" evidence="2"/>
<feature type="transmembrane region" description="Helical" evidence="14">
    <location>
        <begin position="264"/>
        <end position="284"/>
    </location>
</feature>
<dbReference type="GO" id="GO:0030218">
    <property type="term" value="P:erythrocyte differentiation"/>
    <property type="evidence" value="ECO:0007669"/>
    <property type="project" value="Ensembl"/>
</dbReference>
<keyword evidence="14" id="KW-0472">Membrane</keyword>
<dbReference type="GO" id="GO:1902042">
    <property type="term" value="P:negative regulation of extrinsic apoptotic signaling pathway via death domain receptors"/>
    <property type="evidence" value="ECO:0007669"/>
    <property type="project" value="Ensembl"/>
</dbReference>
<gene>
    <name evidence="15" type="primary">HMOX1</name>
</gene>
<dbReference type="CDD" id="cd19165">
    <property type="entry name" value="HemeO"/>
    <property type="match status" value="1"/>
</dbReference>
<evidence type="ECO:0000313" key="16">
    <source>
        <dbReference type="Proteomes" id="UP000002279"/>
    </source>
</evidence>
<evidence type="ECO:0000256" key="10">
    <source>
        <dbReference type="ARBA" id="ARBA00040247"/>
    </source>
</evidence>
<evidence type="ECO:0000256" key="13">
    <source>
        <dbReference type="SAM" id="MobiDB-lite"/>
    </source>
</evidence>
<name>F7AF62_ORNAN</name>
<feature type="compositionally biased region" description="Basic and acidic residues" evidence="13">
    <location>
        <begin position="229"/>
        <end position="252"/>
    </location>
</feature>
<keyword evidence="14" id="KW-0812">Transmembrane</keyword>
<dbReference type="GO" id="GO:0005829">
    <property type="term" value="C:cytosol"/>
    <property type="evidence" value="ECO:0007669"/>
    <property type="project" value="Ensembl"/>
</dbReference>
<dbReference type="Proteomes" id="UP000002279">
    <property type="component" value="Chromosome 14"/>
</dbReference>
<organism evidence="15 16">
    <name type="scientific">Ornithorhynchus anatinus</name>
    <name type="common">Duckbill platypus</name>
    <dbReference type="NCBI Taxonomy" id="9258"/>
    <lineage>
        <taxon>Eukaryota</taxon>
        <taxon>Metazoa</taxon>
        <taxon>Chordata</taxon>
        <taxon>Craniata</taxon>
        <taxon>Vertebrata</taxon>
        <taxon>Euteleostomi</taxon>
        <taxon>Mammalia</taxon>
        <taxon>Monotremata</taxon>
        <taxon>Ornithorhynchidae</taxon>
        <taxon>Ornithorhynchus</taxon>
    </lineage>
</organism>
<keyword evidence="16" id="KW-1185">Reference proteome</keyword>
<dbReference type="GO" id="GO:0090050">
    <property type="term" value="P:positive regulation of cell migration involved in sprouting angiogenesis"/>
    <property type="evidence" value="ECO:0007669"/>
    <property type="project" value="Ensembl"/>
</dbReference>
<dbReference type="InterPro" id="IPR016084">
    <property type="entry name" value="Haem_Oase-like_multi-hlx"/>
</dbReference>
<dbReference type="GO" id="GO:0004392">
    <property type="term" value="F:heme oxygenase (decyclizing) activity"/>
    <property type="evidence" value="ECO:0000318"/>
    <property type="project" value="GO_Central"/>
</dbReference>
<dbReference type="PRINTS" id="PR00088">
    <property type="entry name" value="HAEMOXYGNASE"/>
</dbReference>
<dbReference type="GO" id="GO:0005789">
    <property type="term" value="C:endoplasmic reticulum membrane"/>
    <property type="evidence" value="ECO:0007669"/>
    <property type="project" value="UniProtKB-SubCell"/>
</dbReference>
<evidence type="ECO:0000256" key="3">
    <source>
        <dbReference type="ARBA" id="ARBA00022617"/>
    </source>
</evidence>
<dbReference type="GO" id="GO:0016236">
    <property type="term" value="P:macroautophagy"/>
    <property type="evidence" value="ECO:0007669"/>
    <property type="project" value="Ensembl"/>
</dbReference>
<dbReference type="STRING" id="9258.ENSOANP00000017223"/>
<sequence length="285" mass="33218">GDRPRERTLRKADLSEALKEATKEVHTQAENVEFLKNFQKGQVSRNGFKLVMSSLYHIYRALEEEIERHKAHPAYAPIYFPEELHRLSALQEDMEYWYGPRWREEIPFPEATRRYVARLHHLGREEPELLMAHAYTRYLGDLSGGQILKKIAQKALRLPDGGEGLAFFSFPSVANATKFKQLYRARMNSIEMSPETKRRVLAEARASFLFNIQVFEELQELESQNAENDTLKQQKTELRARSNDKVQENEESRRQAHVLSPVPFLRWILTFSFLVATVAVGFYAM</sequence>
<dbReference type="GO" id="GO:0006879">
    <property type="term" value="P:intracellular iron ion homeostasis"/>
    <property type="evidence" value="ECO:0007669"/>
    <property type="project" value="Ensembl"/>
</dbReference>
<evidence type="ECO:0000313" key="15">
    <source>
        <dbReference type="Ensembl" id="ENSOANP00000017223.3"/>
    </source>
</evidence>
<feature type="region of interest" description="Disordered" evidence="13">
    <location>
        <begin position="225"/>
        <end position="252"/>
    </location>
</feature>
<dbReference type="GO" id="GO:0048471">
    <property type="term" value="C:perinuclear region of cytoplasm"/>
    <property type="evidence" value="ECO:0007669"/>
    <property type="project" value="Ensembl"/>
</dbReference>
<dbReference type="GO" id="GO:0006788">
    <property type="term" value="P:heme oxidation"/>
    <property type="evidence" value="ECO:0000318"/>
    <property type="project" value="GO_Central"/>
</dbReference>
<accession>F7AF62</accession>
<keyword evidence="6" id="KW-0560">Oxidoreductase</keyword>